<name>X1RUR1_9ZZZZ</name>
<protein>
    <submittedName>
        <fullName evidence="1">Uncharacterized protein</fullName>
    </submittedName>
</protein>
<gene>
    <name evidence="1" type="ORF">S12H4_21612</name>
</gene>
<dbReference type="AlphaFoldDB" id="X1RUR1"/>
<organism evidence="1">
    <name type="scientific">marine sediment metagenome</name>
    <dbReference type="NCBI Taxonomy" id="412755"/>
    <lineage>
        <taxon>unclassified sequences</taxon>
        <taxon>metagenomes</taxon>
        <taxon>ecological metagenomes</taxon>
    </lineage>
</organism>
<reference evidence="1" key="1">
    <citation type="journal article" date="2014" name="Front. Microbiol.">
        <title>High frequency of phylogenetically diverse reductive dehalogenase-homologous genes in deep subseafloor sedimentary metagenomes.</title>
        <authorList>
            <person name="Kawai M."/>
            <person name="Futagami T."/>
            <person name="Toyoda A."/>
            <person name="Takaki Y."/>
            <person name="Nishi S."/>
            <person name="Hori S."/>
            <person name="Arai W."/>
            <person name="Tsubouchi T."/>
            <person name="Morono Y."/>
            <person name="Uchiyama I."/>
            <person name="Ito T."/>
            <person name="Fujiyama A."/>
            <person name="Inagaki F."/>
            <person name="Takami H."/>
        </authorList>
    </citation>
    <scope>NUCLEOTIDE SEQUENCE</scope>
    <source>
        <strain evidence="1">Expedition CK06-06</strain>
    </source>
</reference>
<dbReference type="EMBL" id="BARW01011138">
    <property type="protein sequence ID" value="GAI84467.1"/>
    <property type="molecule type" value="Genomic_DNA"/>
</dbReference>
<evidence type="ECO:0000313" key="1">
    <source>
        <dbReference type="EMBL" id="GAI84467.1"/>
    </source>
</evidence>
<comment type="caution">
    <text evidence="1">The sequence shown here is derived from an EMBL/GenBank/DDBJ whole genome shotgun (WGS) entry which is preliminary data.</text>
</comment>
<accession>X1RUR1</accession>
<sequence length="36" mass="4265">CQKCIWLYQKPDSEYDCMLITKERKIKSEALVNGTE</sequence>
<proteinExistence type="predicted"/>
<feature type="non-terminal residue" evidence="1">
    <location>
        <position position="1"/>
    </location>
</feature>